<protein>
    <recommendedName>
        <fullName evidence="2">Aminotransferase class V domain-containing protein</fullName>
    </recommendedName>
</protein>
<evidence type="ECO:0000259" key="2">
    <source>
        <dbReference type="Pfam" id="PF00266"/>
    </source>
</evidence>
<keyword evidence="4" id="KW-1185">Reference proteome</keyword>
<dbReference type="OrthoDB" id="5978656at2759"/>
<organism evidence="3 4">
    <name type="scientific">Triparma columacea</name>
    <dbReference type="NCBI Taxonomy" id="722753"/>
    <lineage>
        <taxon>Eukaryota</taxon>
        <taxon>Sar</taxon>
        <taxon>Stramenopiles</taxon>
        <taxon>Ochrophyta</taxon>
        <taxon>Bolidophyceae</taxon>
        <taxon>Parmales</taxon>
        <taxon>Triparmaceae</taxon>
        <taxon>Triparma</taxon>
    </lineage>
</organism>
<comment type="caution">
    <text evidence="3">The sequence shown here is derived from an EMBL/GenBank/DDBJ whole genome shotgun (WGS) entry which is preliminary data.</text>
</comment>
<dbReference type="PANTHER" id="PTHR43092">
    <property type="entry name" value="L-CYSTEINE DESULFHYDRASE"/>
    <property type="match status" value="1"/>
</dbReference>
<dbReference type="InterPro" id="IPR015421">
    <property type="entry name" value="PyrdxlP-dep_Trfase_major"/>
</dbReference>
<dbReference type="PANTHER" id="PTHR43092:SF2">
    <property type="entry name" value="HERCYNYLCYSTEINE SULFOXIDE LYASE"/>
    <property type="match status" value="1"/>
</dbReference>
<accession>A0A9W7G0B4</accession>
<dbReference type="Pfam" id="PF00266">
    <property type="entry name" value="Aminotran_5"/>
    <property type="match status" value="1"/>
</dbReference>
<evidence type="ECO:0000256" key="1">
    <source>
        <dbReference type="ARBA" id="ARBA00022898"/>
    </source>
</evidence>
<dbReference type="EMBL" id="BRYA01000001">
    <property type="protein sequence ID" value="GMI30669.1"/>
    <property type="molecule type" value="Genomic_DNA"/>
</dbReference>
<dbReference type="InterPro" id="IPR015422">
    <property type="entry name" value="PyrdxlP-dep_Trfase_small"/>
</dbReference>
<evidence type="ECO:0000313" key="3">
    <source>
        <dbReference type="EMBL" id="GMI30669.1"/>
    </source>
</evidence>
<gene>
    <name evidence="3" type="ORF">TrCOL_g2244</name>
</gene>
<dbReference type="SUPFAM" id="SSF53383">
    <property type="entry name" value="PLP-dependent transferases"/>
    <property type="match status" value="1"/>
</dbReference>
<dbReference type="Proteomes" id="UP001165065">
    <property type="component" value="Unassembled WGS sequence"/>
</dbReference>
<dbReference type="Gene3D" id="3.40.640.10">
    <property type="entry name" value="Type I PLP-dependent aspartate aminotransferase-like (Major domain)"/>
    <property type="match status" value="1"/>
</dbReference>
<dbReference type="InterPro" id="IPR000192">
    <property type="entry name" value="Aminotrans_V_dom"/>
</dbReference>
<reference evidence="4" key="1">
    <citation type="journal article" date="2023" name="Commun. Biol.">
        <title>Genome analysis of Parmales, the sister group of diatoms, reveals the evolutionary specialization of diatoms from phago-mixotrophs to photoautotrophs.</title>
        <authorList>
            <person name="Ban H."/>
            <person name="Sato S."/>
            <person name="Yoshikawa S."/>
            <person name="Yamada K."/>
            <person name="Nakamura Y."/>
            <person name="Ichinomiya M."/>
            <person name="Sato N."/>
            <person name="Blanc-Mathieu R."/>
            <person name="Endo H."/>
            <person name="Kuwata A."/>
            <person name="Ogata H."/>
        </authorList>
    </citation>
    <scope>NUCLEOTIDE SEQUENCE [LARGE SCALE GENOMIC DNA]</scope>
</reference>
<proteinExistence type="predicted"/>
<keyword evidence="1" id="KW-0663">Pyridoxal phosphate</keyword>
<dbReference type="AlphaFoldDB" id="A0A9W7G0B4"/>
<name>A0A9W7G0B4_9STRA</name>
<sequence length="419" mass="46216">MSSLPPPPISSSPPYGSSCLPLFLLSPGYLNLNHGSFGTVGRKVLERQREYTDEQEGRPDVWFRDTYLKLLSSTLTNLSQYLSLPSPTNLVLLENASSGVNSVLRSLPLLKGDVILYLSTAYSMVKNTAAFLANERGVTLLEVKVSIPVASEEDFLKPLSSAIKGMGSGERLKLAIFSHVSSTPSFIEPIVALSSVVKSLSPKCKVLVDGAHVLGQLPLNLNSLGEHVDYYVSNCHKWMYAPKGSAFLWCKDTSGVQPTVISSRNKVDPPGSGVGEVPDFGSRYAYTGTKDFTAYLAVSDAIAFRSELEGSRGMSVIEYNTGLGRWAGDYLVGLWGTRRLCPREMEAFMINVELPTNAIEEAERMRVKMLEEEGVYMLVLRDEGSGIVYTRLSMQVYLEREDFVRVGELVLKYLRHNEV</sequence>
<dbReference type="Gene3D" id="3.90.1150.10">
    <property type="entry name" value="Aspartate Aminotransferase, domain 1"/>
    <property type="match status" value="1"/>
</dbReference>
<dbReference type="InterPro" id="IPR015424">
    <property type="entry name" value="PyrdxlP-dep_Trfase"/>
</dbReference>
<feature type="domain" description="Aminotransferase class V" evidence="2">
    <location>
        <begin position="73"/>
        <end position="308"/>
    </location>
</feature>
<evidence type="ECO:0000313" key="4">
    <source>
        <dbReference type="Proteomes" id="UP001165065"/>
    </source>
</evidence>